<dbReference type="EMBL" id="FCNX02000001">
    <property type="protein sequence ID" value="SAK42427.1"/>
    <property type="molecule type" value="Genomic_DNA"/>
</dbReference>
<evidence type="ECO:0000313" key="2">
    <source>
        <dbReference type="Proteomes" id="UP000054903"/>
    </source>
</evidence>
<accession>A0A157ZC06</accession>
<dbReference type="Proteomes" id="UP000054903">
    <property type="component" value="Unassembled WGS sequence"/>
</dbReference>
<keyword evidence="2" id="KW-1185">Reference proteome</keyword>
<proteinExistence type="predicted"/>
<sequence>MSAMAMTDFTEAEAAAVLHISEADVLRLLAVGDLGLDHDSVLAYREKLRRARPPQPGDDEHSYLVEGLLQTNVAVCLGDGRGDTISIVCEGTKLSLAEPRWSSARSALTKPDPRGPFPVASVFSVFVHEVRLEGPAESQVRASLRISVQCRDSFAYASVHSTQHRIDLPPVPFAIGDDVVTIARAIFAAAAGAEVP</sequence>
<protein>
    <submittedName>
        <fullName evidence="1">Uncharacterized protein</fullName>
    </submittedName>
</protein>
<reference evidence="1" key="1">
    <citation type="submission" date="2016-01" db="EMBL/GenBank/DDBJ databases">
        <authorList>
            <person name="Peeters C."/>
        </authorList>
    </citation>
    <scope>NUCLEOTIDE SEQUENCE</scope>
    <source>
        <strain evidence="1">LMG 29320</strain>
    </source>
</reference>
<name>A0A157ZC06_9BURK</name>
<dbReference type="AlphaFoldDB" id="A0A157ZC06"/>
<dbReference type="STRING" id="1777138.AWB77_00452"/>
<evidence type="ECO:0000313" key="1">
    <source>
        <dbReference type="EMBL" id="SAK42427.1"/>
    </source>
</evidence>
<organism evidence="1 2">
    <name type="scientific">Caballeronia fortuita</name>
    <dbReference type="NCBI Taxonomy" id="1777138"/>
    <lineage>
        <taxon>Bacteria</taxon>
        <taxon>Pseudomonadati</taxon>
        <taxon>Pseudomonadota</taxon>
        <taxon>Betaproteobacteria</taxon>
        <taxon>Burkholderiales</taxon>
        <taxon>Burkholderiaceae</taxon>
        <taxon>Caballeronia</taxon>
    </lineage>
</organism>
<comment type="caution">
    <text evidence="1">The sequence shown here is derived from an EMBL/GenBank/DDBJ whole genome shotgun (WGS) entry which is preliminary data.</text>
</comment>
<gene>
    <name evidence="1" type="ORF">AWB77_00452</name>
</gene>